<keyword evidence="2" id="KW-1133">Transmembrane helix</keyword>
<feature type="transmembrane region" description="Helical" evidence="2">
    <location>
        <begin position="426"/>
        <end position="444"/>
    </location>
</feature>
<sequence>MKLSLGRRVPVRLRFPLVVYAVCQFVLLLWWAAYYPGAMSYDSISYVWHVTTGHWMANHSVPYDGLVWLSLNATGGLAALTFLQVVLWAVVLAYTADVLHDLGVRARWAALAALAAVLLPALGQFPSWVWKDVPFTIAAVLVFAATGRIIARRLAGEPAPARLFWLLGLGFLGLVLFRNNGFLTALIAVPVLVVALRGYRRRVLALTLVPIAFSFVLTSVVYPALKIEPARPSLTYASAYADVAVAYHERPESFSKKDRKVMREVAPLSHWDQAGTSCYSADWLTNRPQFKKSVADRRTDELMALWFRTLHRTPDLAIGARICRGSVAWAIWPGPRALDGQTLIAGGDVPGDRFSWALPGARMDGNPYLPELSTRPLWRPLHGALSFAWRVSRIPQLEFLLWRAPIWCYAGIVAIGLFAWRRRTPGAWGLTAMIVAGQLSVLAANPAQLFRYMPGPMLIGMLALPLATVLSGSGRARGGAGEDVPAEAGSGEAVQPVSESM</sequence>
<evidence type="ECO:0000313" key="4">
    <source>
        <dbReference type="Proteomes" id="UP000487268"/>
    </source>
</evidence>
<keyword evidence="4" id="KW-1185">Reference proteome</keyword>
<dbReference type="EMBL" id="WEGH01000003">
    <property type="protein sequence ID" value="MQY07174.1"/>
    <property type="molecule type" value="Genomic_DNA"/>
</dbReference>
<feature type="transmembrane region" description="Helical" evidence="2">
    <location>
        <begin position="163"/>
        <end position="196"/>
    </location>
</feature>
<feature type="transmembrane region" description="Helical" evidence="2">
    <location>
        <begin position="12"/>
        <end position="33"/>
    </location>
</feature>
<evidence type="ECO:0008006" key="5">
    <source>
        <dbReference type="Google" id="ProtNLM"/>
    </source>
</evidence>
<accession>A0A7K0C2X3</accession>
<dbReference type="OrthoDB" id="3874247at2"/>
<name>A0A7K0C2X3_9ACTN</name>
<reference evidence="3 4" key="1">
    <citation type="submission" date="2019-10" db="EMBL/GenBank/DDBJ databases">
        <title>Actinomadura rubteroloni sp. nov. and Actinomadura macrotermitis sp. nov., isolated from the gut of fungus growing-termite Macrotermes natalensis.</title>
        <authorList>
            <person name="Benndorf R."/>
            <person name="Martin K."/>
            <person name="Kuefner M."/>
            <person name="De Beer W."/>
            <person name="Kaster A.-K."/>
            <person name="Vollmers J."/>
            <person name="Poulsen M."/>
            <person name="Beemelmanns C."/>
        </authorList>
    </citation>
    <scope>NUCLEOTIDE SEQUENCE [LARGE SCALE GENOMIC DNA]</scope>
    <source>
        <strain evidence="3 4">RB68</strain>
    </source>
</reference>
<keyword evidence="2" id="KW-0472">Membrane</keyword>
<comment type="caution">
    <text evidence="3">The sequence shown here is derived from an EMBL/GenBank/DDBJ whole genome shotgun (WGS) entry which is preliminary data.</text>
</comment>
<gene>
    <name evidence="3" type="ORF">ACRB68_52730</name>
</gene>
<dbReference type="Proteomes" id="UP000487268">
    <property type="component" value="Unassembled WGS sequence"/>
</dbReference>
<dbReference type="Pfam" id="PF19484">
    <property type="entry name" value="DUF6020"/>
    <property type="match status" value="1"/>
</dbReference>
<feature type="region of interest" description="Disordered" evidence="1">
    <location>
        <begin position="478"/>
        <end position="501"/>
    </location>
</feature>
<proteinExistence type="predicted"/>
<evidence type="ECO:0000256" key="1">
    <source>
        <dbReference type="SAM" id="MobiDB-lite"/>
    </source>
</evidence>
<feature type="transmembrane region" description="Helical" evidence="2">
    <location>
        <begin position="202"/>
        <end position="225"/>
    </location>
</feature>
<keyword evidence="2" id="KW-0812">Transmembrane</keyword>
<dbReference type="AlphaFoldDB" id="A0A7K0C2X3"/>
<evidence type="ECO:0000256" key="2">
    <source>
        <dbReference type="SAM" id="Phobius"/>
    </source>
</evidence>
<dbReference type="RefSeq" id="WP_153536824.1">
    <property type="nucleotide sequence ID" value="NZ_WEGH01000003.1"/>
</dbReference>
<protein>
    <recommendedName>
        <fullName evidence="5">Glycosyltransferase RgtA/B/C/D-like domain-containing protein</fullName>
    </recommendedName>
</protein>
<organism evidence="3 4">
    <name type="scientific">Actinomadura macrotermitis</name>
    <dbReference type="NCBI Taxonomy" id="2585200"/>
    <lineage>
        <taxon>Bacteria</taxon>
        <taxon>Bacillati</taxon>
        <taxon>Actinomycetota</taxon>
        <taxon>Actinomycetes</taxon>
        <taxon>Streptosporangiales</taxon>
        <taxon>Thermomonosporaceae</taxon>
        <taxon>Actinomadura</taxon>
    </lineage>
</organism>
<feature type="transmembrane region" description="Helical" evidence="2">
    <location>
        <begin position="108"/>
        <end position="127"/>
    </location>
</feature>
<evidence type="ECO:0000313" key="3">
    <source>
        <dbReference type="EMBL" id="MQY07174.1"/>
    </source>
</evidence>
<feature type="transmembrane region" description="Helical" evidence="2">
    <location>
        <begin position="76"/>
        <end position="96"/>
    </location>
</feature>
<feature type="transmembrane region" description="Helical" evidence="2">
    <location>
        <begin position="400"/>
        <end position="420"/>
    </location>
</feature>
<dbReference type="InterPro" id="IPR046062">
    <property type="entry name" value="DUF6020"/>
</dbReference>